<dbReference type="GO" id="GO:0016757">
    <property type="term" value="F:glycosyltransferase activity"/>
    <property type="evidence" value="ECO:0007669"/>
    <property type="project" value="InterPro"/>
</dbReference>
<dbReference type="OrthoDB" id="139410at2"/>
<proteinExistence type="predicted"/>
<evidence type="ECO:0000313" key="3">
    <source>
        <dbReference type="EMBL" id="KFN09045.1"/>
    </source>
</evidence>
<evidence type="ECO:0000259" key="2">
    <source>
        <dbReference type="Pfam" id="PF13439"/>
    </source>
</evidence>
<dbReference type="Gene3D" id="3.40.50.2000">
    <property type="entry name" value="Glycogen Phosphorylase B"/>
    <property type="match status" value="2"/>
</dbReference>
<dbReference type="InterPro" id="IPR050194">
    <property type="entry name" value="Glycosyltransferase_grp1"/>
</dbReference>
<sequence length="358" mass="39230">MNILMVAPEQIPVPGNGSVEICMLAIAKELAARHTVTILSRQSKGLPPVSRTGKLTIVRVPSGSPNRYIASVLNYLKGRNYDLIQVDNRPHYAAKIKAAFPRTPVSLFLHSLTFVRNTSAVAASIAKPDLIVANSDSLKAKLSERFARLAGKIYTVHLGVDTERFKPPARRTVAPGQFRVLFAGRVIPRKGVPVLIKAIELVRRECAGASLTVVGGGKAGYLRELRRLAGKHRVPVRFVGKVPHRQIDRYFRQADCFACPSQEHEAFGLVNVEAMASGLPVVASNIGGIGEIVGHGHNGYLVKPYSDPREHAKWILQLAKHPEAAAKMSKQARRDAVSKFGWNQTAANLMKIYNRYVS</sequence>
<dbReference type="InterPro" id="IPR028098">
    <property type="entry name" value="Glyco_trans_4-like_N"/>
</dbReference>
<evidence type="ECO:0000259" key="1">
    <source>
        <dbReference type="Pfam" id="PF00534"/>
    </source>
</evidence>
<dbReference type="RefSeq" id="WP_036622572.1">
    <property type="nucleotide sequence ID" value="NZ_JAKOBR010000091.1"/>
</dbReference>
<comment type="caution">
    <text evidence="3">The sequence shown here is derived from an EMBL/GenBank/DDBJ whole genome shotgun (WGS) entry which is preliminary data.</text>
</comment>
<dbReference type="HOGENOM" id="CLU_009583_38_2_9"/>
<organism evidence="3 4">
    <name type="scientific">Paenibacillus macerans</name>
    <name type="common">Bacillus macerans</name>
    <dbReference type="NCBI Taxonomy" id="44252"/>
    <lineage>
        <taxon>Bacteria</taxon>
        <taxon>Bacillati</taxon>
        <taxon>Bacillota</taxon>
        <taxon>Bacilli</taxon>
        <taxon>Bacillales</taxon>
        <taxon>Paenibacillaceae</taxon>
        <taxon>Paenibacillus</taxon>
    </lineage>
</organism>
<dbReference type="PANTHER" id="PTHR45947:SF3">
    <property type="entry name" value="SULFOQUINOVOSYL TRANSFERASE SQD2"/>
    <property type="match status" value="1"/>
</dbReference>
<name>A0A090ZFP8_PAEMA</name>
<gene>
    <name evidence="3" type="ORF">DJ90_2719</name>
</gene>
<dbReference type="EMBL" id="JMQA01000024">
    <property type="protein sequence ID" value="KFN09045.1"/>
    <property type="molecule type" value="Genomic_DNA"/>
</dbReference>
<evidence type="ECO:0000313" key="4">
    <source>
        <dbReference type="Proteomes" id="UP000029278"/>
    </source>
</evidence>
<keyword evidence="3" id="KW-0808">Transferase</keyword>
<dbReference type="Pfam" id="PF00534">
    <property type="entry name" value="Glycos_transf_1"/>
    <property type="match status" value="1"/>
</dbReference>
<dbReference type="PATRIC" id="fig|44252.3.peg.2645"/>
<dbReference type="SUPFAM" id="SSF53756">
    <property type="entry name" value="UDP-Glycosyltransferase/glycogen phosphorylase"/>
    <property type="match status" value="1"/>
</dbReference>
<reference evidence="3 4" key="1">
    <citation type="submission" date="2014-04" db="EMBL/GenBank/DDBJ databases">
        <authorList>
            <person name="Bishop-Lilly K.A."/>
            <person name="Broomall S.M."/>
            <person name="Chain P.S."/>
            <person name="Chertkov O."/>
            <person name="Coyne S.R."/>
            <person name="Daligault H.E."/>
            <person name="Davenport K.W."/>
            <person name="Erkkila T."/>
            <person name="Frey K.G."/>
            <person name="Gibbons H.S."/>
            <person name="Gu W."/>
            <person name="Jaissle J."/>
            <person name="Johnson S.L."/>
            <person name="Koroleva G.I."/>
            <person name="Ladner J.T."/>
            <person name="Lo C.-C."/>
            <person name="Minogue T.D."/>
            <person name="Munk C."/>
            <person name="Palacios G.F."/>
            <person name="Redden C.L."/>
            <person name="Rosenzweig C.N."/>
            <person name="Scholz M.B."/>
            <person name="Teshima H."/>
            <person name="Xu Y."/>
        </authorList>
    </citation>
    <scope>NUCLEOTIDE SEQUENCE [LARGE SCALE GENOMIC DNA]</scope>
    <source>
        <strain evidence="3 4">8244</strain>
    </source>
</reference>
<keyword evidence="4" id="KW-1185">Reference proteome</keyword>
<accession>A0A090ZFP8</accession>
<dbReference type="Proteomes" id="UP000029278">
    <property type="component" value="Unassembled WGS sequence"/>
</dbReference>
<dbReference type="CDD" id="cd03801">
    <property type="entry name" value="GT4_PimA-like"/>
    <property type="match status" value="1"/>
</dbReference>
<dbReference type="InterPro" id="IPR001296">
    <property type="entry name" value="Glyco_trans_1"/>
</dbReference>
<dbReference type="GeneID" id="77006905"/>
<feature type="domain" description="Glycosyltransferase subfamily 4-like N-terminal" evidence="2">
    <location>
        <begin position="19"/>
        <end position="164"/>
    </location>
</feature>
<dbReference type="AlphaFoldDB" id="A0A090ZFP8"/>
<dbReference type="STRING" id="44252.DJ90_2719"/>
<dbReference type="Pfam" id="PF13439">
    <property type="entry name" value="Glyco_transf_4"/>
    <property type="match status" value="1"/>
</dbReference>
<dbReference type="PANTHER" id="PTHR45947">
    <property type="entry name" value="SULFOQUINOVOSYL TRANSFERASE SQD2"/>
    <property type="match status" value="1"/>
</dbReference>
<feature type="domain" description="Glycosyl transferase family 1" evidence="1">
    <location>
        <begin position="175"/>
        <end position="334"/>
    </location>
</feature>
<protein>
    <submittedName>
        <fullName evidence="3">Glycosyl transferases group 1 family protein</fullName>
    </submittedName>
</protein>